<dbReference type="KEGG" id="thei:K1720_03280"/>
<organism evidence="1 2">
    <name type="scientific">Thermococcus argininiproducens</name>
    <dbReference type="NCBI Taxonomy" id="2866384"/>
    <lineage>
        <taxon>Archaea</taxon>
        <taxon>Methanobacteriati</taxon>
        <taxon>Methanobacteriota</taxon>
        <taxon>Thermococci</taxon>
        <taxon>Thermococcales</taxon>
        <taxon>Thermococcaceae</taxon>
        <taxon>Thermococcus</taxon>
    </lineage>
</organism>
<dbReference type="GeneID" id="72777335"/>
<protein>
    <submittedName>
        <fullName evidence="1">Uncharacterized protein</fullName>
    </submittedName>
</protein>
<sequence>MIVIIPRFPKSTSEKAGALVIGGFPWGTPYIIMRKLKITKKHVNLSKRFVKALI</sequence>
<proteinExistence type="predicted"/>
<keyword evidence="2" id="KW-1185">Reference proteome</keyword>
<dbReference type="RefSeq" id="WP_251949908.1">
    <property type="nucleotide sequence ID" value="NZ_CP080572.1"/>
</dbReference>
<name>A0A9E7MAQ2_9EURY</name>
<dbReference type="EMBL" id="CP080572">
    <property type="protein sequence ID" value="USH00495.1"/>
    <property type="molecule type" value="Genomic_DNA"/>
</dbReference>
<dbReference type="Proteomes" id="UP001056425">
    <property type="component" value="Chromosome"/>
</dbReference>
<evidence type="ECO:0000313" key="1">
    <source>
        <dbReference type="EMBL" id="USH00495.1"/>
    </source>
</evidence>
<gene>
    <name evidence="1" type="ORF">K1720_03280</name>
</gene>
<dbReference type="AlphaFoldDB" id="A0A9E7MAQ2"/>
<evidence type="ECO:0000313" key="2">
    <source>
        <dbReference type="Proteomes" id="UP001056425"/>
    </source>
</evidence>
<reference evidence="1 2" key="1">
    <citation type="submission" date="2021-08" db="EMBL/GenBank/DDBJ databases">
        <title>Thermococcus onnuriiensis IOH2.</title>
        <authorList>
            <person name="Park Y.-J."/>
        </authorList>
    </citation>
    <scope>NUCLEOTIDE SEQUENCE [LARGE SCALE GENOMIC DNA]</scope>
    <source>
        <strain evidence="1 2">IOH2</strain>
    </source>
</reference>
<accession>A0A9E7MAQ2</accession>